<feature type="compositionally biased region" description="Polar residues" evidence="7">
    <location>
        <begin position="7"/>
        <end position="24"/>
    </location>
</feature>
<name>A0A2G9G663_9LAMI</name>
<comment type="subcellular location">
    <subcellularLocation>
        <location evidence="1">Vacuole membrane</location>
        <topology evidence="1">Peripheral membrane protein</topology>
    </subcellularLocation>
</comment>
<comment type="catalytic activity">
    <reaction evidence="5">
        <text>a 1,2-diacyl-sn-glycero-3-phospho-(1D-myo-inositol-3,5-bisphosphate) + H2O = a 1,2-diacyl-sn-glycero-3-phospho-(1D-myo-inositol-3-phosphate) + phosphate</text>
        <dbReference type="Rhea" id="RHEA:32955"/>
        <dbReference type="ChEBI" id="CHEBI:15377"/>
        <dbReference type="ChEBI" id="CHEBI:43474"/>
        <dbReference type="ChEBI" id="CHEBI:57923"/>
        <dbReference type="ChEBI" id="CHEBI:58088"/>
    </reaction>
</comment>
<dbReference type="EMBL" id="NKXS01006748">
    <property type="protein sequence ID" value="PIN00798.1"/>
    <property type="molecule type" value="Genomic_DNA"/>
</dbReference>
<dbReference type="Proteomes" id="UP000231279">
    <property type="component" value="Unassembled WGS sequence"/>
</dbReference>
<dbReference type="PANTHER" id="PTHR45738:SF5">
    <property type="entry name" value="POLYPHOSPHOINOSITIDE PHOSPHATASE"/>
    <property type="match status" value="1"/>
</dbReference>
<dbReference type="OrthoDB" id="405996at2759"/>
<keyword evidence="4" id="KW-0472">Membrane</keyword>
<dbReference type="GO" id="GO:0046856">
    <property type="term" value="P:phosphatidylinositol dephosphorylation"/>
    <property type="evidence" value="ECO:0007669"/>
    <property type="project" value="InterPro"/>
</dbReference>
<gene>
    <name evidence="9" type="ORF">CDL12_26696</name>
</gene>
<evidence type="ECO:0000256" key="7">
    <source>
        <dbReference type="SAM" id="MobiDB-lite"/>
    </source>
</evidence>
<evidence type="ECO:0000259" key="8">
    <source>
        <dbReference type="PROSITE" id="PS50275"/>
    </source>
</evidence>
<evidence type="ECO:0000256" key="2">
    <source>
        <dbReference type="ARBA" id="ARBA00022554"/>
    </source>
</evidence>
<dbReference type="STRING" id="429701.A0A2G9G663"/>
<evidence type="ECO:0000313" key="10">
    <source>
        <dbReference type="Proteomes" id="UP000231279"/>
    </source>
</evidence>
<dbReference type="Pfam" id="PF02383">
    <property type="entry name" value="Syja_N"/>
    <property type="match status" value="1"/>
</dbReference>
<feature type="domain" description="SAC" evidence="8">
    <location>
        <begin position="180"/>
        <end position="579"/>
    </location>
</feature>
<keyword evidence="3" id="KW-0378">Hydrolase</keyword>
<dbReference type="AlphaFoldDB" id="A0A2G9G663"/>
<comment type="subunit">
    <text evidence="6">Component of the PI(3,5)P2 regulatory complex at least composed of ATG18, SAC/FIG4, FAB1 and VAC14.</text>
</comment>
<reference evidence="10" key="1">
    <citation type="journal article" date="2018" name="Gigascience">
        <title>Genome assembly of the Pink Ipe (Handroanthus impetiginosus, Bignoniaceae), a highly valued, ecologically keystone Neotropical timber forest tree.</title>
        <authorList>
            <person name="Silva-Junior O.B."/>
            <person name="Grattapaglia D."/>
            <person name="Novaes E."/>
            <person name="Collevatti R.G."/>
        </authorList>
    </citation>
    <scope>NUCLEOTIDE SEQUENCE [LARGE SCALE GENOMIC DNA]</scope>
    <source>
        <strain evidence="10">cv. UFG-1</strain>
    </source>
</reference>
<protein>
    <submittedName>
        <fullName evidence="9">Putative phosphoinositide phosphatase</fullName>
    </submittedName>
</protein>
<dbReference type="InterPro" id="IPR043573">
    <property type="entry name" value="Fig4-like"/>
</dbReference>
<evidence type="ECO:0000256" key="4">
    <source>
        <dbReference type="ARBA" id="ARBA00023136"/>
    </source>
</evidence>
<accession>A0A2G9G663</accession>
<keyword evidence="2" id="KW-0926">Vacuole</keyword>
<feature type="region of interest" description="Disordered" evidence="7">
    <location>
        <begin position="478"/>
        <end position="506"/>
    </location>
</feature>
<dbReference type="GO" id="GO:0043813">
    <property type="term" value="F:phosphatidylinositol-3,5-bisphosphate 5-phosphatase activity"/>
    <property type="evidence" value="ECO:0007669"/>
    <property type="project" value="InterPro"/>
</dbReference>
<feature type="compositionally biased region" description="Basic and acidic residues" evidence="7">
    <location>
        <begin position="485"/>
        <end position="501"/>
    </location>
</feature>
<evidence type="ECO:0000256" key="3">
    <source>
        <dbReference type="ARBA" id="ARBA00022801"/>
    </source>
</evidence>
<sequence>MAKTENPKFSSVNLPPSFGSNSSKIHPANDPESPDSNSYSLEKFRLYETRARFYLIGSDRNKKFFRVLKIDRMEPSDLNISEDPVVYPPQEVKILLQRIAEGNRATGGLNFVAKVYGIVGCIKFLESYYLILVTKRLQIGSICGHAIYSIDESQIITIPDVSVQSDVAHSKTELRYKKLLSSVDLTKDFFYSYTYPIMQSLQKNVLSMGEEGMPYDNMFVWNAYLTREIRSRCKNTIWTIALVHGHFKQIRLSIFGRDFSVSLVSRRSRHFAGTRYLKRGVNDRGRVANDVETEQIVLDEEAGSCKGKMSSVVQMRGSIPLFWSQEASRFSPKPDIILQRYDPTYEATRLHFEDLARRYGNPIIILNLIKTVEKRPREMMLRREFAHAVGYLNQILPEEDQLKFIHWDFHKFAKSKSANVLAVLGGVATQALDLTGFYYSGKPLVVKSRAIQLARTSVWRESSLRDLRANSGELSRVGSGTDILTKQDKEPGNSQQSRKDATGNLAPRFQSGVLRTNCIDCLDRTNVAQYAYGLAALGRQLHALGLTDNPKVDADSSIAAALMDMYQSMGDALAQQYGGSAAHNTVFPERQGKWKATTQSREFLKSIKRYYSNAYTDGEKQDAINLLSTDGLLRFLGYFRPQDGKPALWELDSDYYLHVSGIGDDLVPDSPLDDTKPSVPGAPLAPVPACREDFSRIKMTSFDKLIERTCSSIKDVRLCSEPDQRSGSFGVAPDAAEIQLKSPNWLFGQIGTSSAPKMTSEKVTNGRAFDEKKIDSLRDLNLFAPTVESNEEDVFQQYLAMTAVDDANGWYGSTLLGDQDEDSEIYRHYAELIQGPAMEPFQNDPEKEKHYSDLLRVNMVNCMDDCMDDTSIEAEMEAALKQYDKIGDDLGIFPRSCSALLVDPSHLTRFILGEDRLHKL</sequence>
<feature type="region of interest" description="Disordered" evidence="7">
    <location>
        <begin position="1"/>
        <end position="38"/>
    </location>
</feature>
<evidence type="ECO:0000256" key="6">
    <source>
        <dbReference type="ARBA" id="ARBA00023464"/>
    </source>
</evidence>
<dbReference type="PROSITE" id="PS50275">
    <property type="entry name" value="SAC"/>
    <property type="match status" value="1"/>
</dbReference>
<comment type="caution">
    <text evidence="9">The sequence shown here is derived from an EMBL/GenBank/DDBJ whole genome shotgun (WGS) entry which is preliminary data.</text>
</comment>
<dbReference type="InterPro" id="IPR002013">
    <property type="entry name" value="SAC_dom"/>
</dbReference>
<evidence type="ECO:0000313" key="9">
    <source>
        <dbReference type="EMBL" id="PIN00798.1"/>
    </source>
</evidence>
<evidence type="ECO:0000256" key="1">
    <source>
        <dbReference type="ARBA" id="ARBA00004148"/>
    </source>
</evidence>
<keyword evidence="10" id="KW-1185">Reference proteome</keyword>
<evidence type="ECO:0000256" key="5">
    <source>
        <dbReference type="ARBA" id="ARBA00023337"/>
    </source>
</evidence>
<proteinExistence type="predicted"/>
<organism evidence="9 10">
    <name type="scientific">Handroanthus impetiginosus</name>
    <dbReference type="NCBI Taxonomy" id="429701"/>
    <lineage>
        <taxon>Eukaryota</taxon>
        <taxon>Viridiplantae</taxon>
        <taxon>Streptophyta</taxon>
        <taxon>Embryophyta</taxon>
        <taxon>Tracheophyta</taxon>
        <taxon>Spermatophyta</taxon>
        <taxon>Magnoliopsida</taxon>
        <taxon>eudicotyledons</taxon>
        <taxon>Gunneridae</taxon>
        <taxon>Pentapetalae</taxon>
        <taxon>asterids</taxon>
        <taxon>lamiids</taxon>
        <taxon>Lamiales</taxon>
        <taxon>Bignoniaceae</taxon>
        <taxon>Crescentiina</taxon>
        <taxon>Tabebuia alliance</taxon>
        <taxon>Handroanthus</taxon>
    </lineage>
</organism>
<dbReference type="PANTHER" id="PTHR45738">
    <property type="entry name" value="POLYPHOSPHOINOSITIDE PHOSPHATASE"/>
    <property type="match status" value="1"/>
</dbReference>
<dbReference type="GO" id="GO:0005774">
    <property type="term" value="C:vacuolar membrane"/>
    <property type="evidence" value="ECO:0007669"/>
    <property type="project" value="UniProtKB-SubCell"/>
</dbReference>